<reference evidence="3 4" key="1">
    <citation type="journal article" date="2005" name="Nature">
        <title>Genome sequencing and analysis of Aspergillus oryzae.</title>
        <authorList>
            <person name="Machida M."/>
            <person name="Asai K."/>
            <person name="Sano M."/>
            <person name="Tanaka T."/>
            <person name="Kumagai T."/>
            <person name="Terai G."/>
            <person name="Kusumoto K."/>
            <person name="Arima T."/>
            <person name="Akita O."/>
            <person name="Kashiwagi Y."/>
            <person name="Abe K."/>
            <person name="Gomi K."/>
            <person name="Horiuchi H."/>
            <person name="Kitamoto K."/>
            <person name="Kobayashi T."/>
            <person name="Takeuchi M."/>
            <person name="Denning D.W."/>
            <person name="Galagan J.E."/>
            <person name="Nierman W.C."/>
            <person name="Yu J."/>
            <person name="Archer D.B."/>
            <person name="Bennett J.W."/>
            <person name="Bhatnagar D."/>
            <person name="Cleveland T.E."/>
            <person name="Fedorova N.D."/>
            <person name="Gotoh O."/>
            <person name="Horikawa H."/>
            <person name="Hosoyama A."/>
            <person name="Ichinomiya M."/>
            <person name="Igarashi R."/>
            <person name="Iwashita K."/>
            <person name="Juvvadi P.R."/>
            <person name="Kato M."/>
            <person name="Kato Y."/>
            <person name="Kin T."/>
            <person name="Kokubun A."/>
            <person name="Maeda H."/>
            <person name="Maeyama N."/>
            <person name="Maruyama J."/>
            <person name="Nagasaki H."/>
            <person name="Nakajima T."/>
            <person name="Oda K."/>
            <person name="Okada K."/>
            <person name="Paulsen I."/>
            <person name="Sakamoto K."/>
            <person name="Sawano T."/>
            <person name="Takahashi M."/>
            <person name="Takase K."/>
            <person name="Terabayashi Y."/>
            <person name="Wortman J."/>
            <person name="Yamada O."/>
            <person name="Yamagata Y."/>
            <person name="Anazawa H."/>
            <person name="Hata Y."/>
            <person name="Koide Y."/>
            <person name="Komori T."/>
            <person name="Koyama Y."/>
            <person name="Minetoki T."/>
            <person name="Suharnan S."/>
            <person name="Tanaka A."/>
            <person name="Isono K."/>
            <person name="Kuhara S."/>
            <person name="Ogasawara N."/>
            <person name="Kikuchi H."/>
        </authorList>
    </citation>
    <scope>NUCLEOTIDE SEQUENCE [LARGE SCALE GENOMIC DNA]</scope>
    <source>
        <strain evidence="4">ATCC 42149 / RIB 40</strain>
    </source>
</reference>
<dbReference type="Pfam" id="PF23544">
    <property type="entry name" value="AtuA_ferredoxin"/>
    <property type="match status" value="1"/>
</dbReference>
<dbReference type="InterPro" id="IPR010839">
    <property type="entry name" value="AtuA_N"/>
</dbReference>
<evidence type="ECO:0000313" key="3">
    <source>
        <dbReference type="EMBL" id="BAE58683.1"/>
    </source>
</evidence>
<dbReference type="HOGENOM" id="CLU_012617_2_0_1"/>
<dbReference type="VEuPathDB" id="FungiDB:AO090023000103"/>
<evidence type="ECO:0000313" key="4">
    <source>
        <dbReference type="Proteomes" id="UP000006564"/>
    </source>
</evidence>
<protein>
    <submittedName>
        <fullName evidence="3">DNA, SC023</fullName>
    </submittedName>
</protein>
<dbReference type="OMA" id="HISHIPF"/>
<dbReference type="EMBL" id="BA000051">
    <property type="protein sequence ID" value="BAE58683.1"/>
    <property type="molecule type" value="Genomic_DNA"/>
</dbReference>
<dbReference type="PANTHER" id="PTHR47585">
    <property type="match status" value="1"/>
</dbReference>
<dbReference type="GeneID" id="5993501"/>
<dbReference type="PANTHER" id="PTHR47585:SF2">
    <property type="entry name" value="DUF1446 DOMAIN PROTEIN (AFU_ORTHOLOGUE AFUA_6G11420)"/>
    <property type="match status" value="1"/>
</dbReference>
<sequence>MEAAWNLHQGCRIYKFSLTHDSTNGLVGINRQDYSLLAHLFIAGHLIECSTYVTGGNFSGFKSLPDPSIDFRFPVKGKDEIVTEGTYKAQLLYKIQGPIYYNPDVPKSGGHQAEVHYFLCGLDIAGKAKLLENQIRHLLDESKYQTLVFRTTGSCPSNPSSQDAATVDVCIFAQSRDEEALSVSNFLRPCIDTIMQSYPGATFAKPYYEYFVSIFPQERIRHISHIPFRDTSLSYETAAPFDLGVLAHTIRCPLGYVVHARSGDKGSDTNGGFFVRHADKWNWLRNLLSTDEIRELLGQDDTDKKIFRFELPNIWVVYFLLKDHLDRGMSSSSYYDVLGKNVAEFLRCRYVDIPDKFLARGRI</sequence>
<evidence type="ECO:0000259" key="2">
    <source>
        <dbReference type="Pfam" id="PF23544"/>
    </source>
</evidence>
<gene>
    <name evidence="3" type="ORF">AO090023000103</name>
</gene>
<name>Q2UID2_ASPOR</name>
<dbReference type="InterPro" id="IPR056362">
    <property type="entry name" value="AtuA-like_ferredoxin_dom"/>
</dbReference>
<accession>Q2UID2</accession>
<dbReference type="KEGG" id="aor:AO090023000103"/>
<proteinExistence type="predicted"/>
<dbReference type="EMBL" id="AP007157">
    <property type="protein sequence ID" value="BAE58683.1"/>
    <property type="molecule type" value="Genomic_DNA"/>
</dbReference>
<dbReference type="AlphaFoldDB" id="Q2UID2"/>
<feature type="domain" description="Acyclic terpene utilisation N-terminal" evidence="1">
    <location>
        <begin position="108"/>
        <end position="225"/>
    </location>
</feature>
<evidence type="ECO:0000259" key="1">
    <source>
        <dbReference type="Pfam" id="PF07287"/>
    </source>
</evidence>
<feature type="domain" description="Acyclic terpene utilisation N-terminal" evidence="1">
    <location>
        <begin position="30"/>
        <end position="105"/>
    </location>
</feature>
<organism evidence="3 4">
    <name type="scientific">Aspergillus oryzae (strain ATCC 42149 / RIB 40)</name>
    <name type="common">Yellow koji mold</name>
    <dbReference type="NCBI Taxonomy" id="510516"/>
    <lineage>
        <taxon>Eukaryota</taxon>
        <taxon>Fungi</taxon>
        <taxon>Dikarya</taxon>
        <taxon>Ascomycota</taxon>
        <taxon>Pezizomycotina</taxon>
        <taxon>Eurotiomycetes</taxon>
        <taxon>Eurotiomycetidae</taxon>
        <taxon>Eurotiales</taxon>
        <taxon>Aspergillaceae</taxon>
        <taxon>Aspergillus</taxon>
        <taxon>Aspergillus subgen. Circumdati</taxon>
    </lineage>
</organism>
<keyword evidence="4" id="KW-1185">Reference proteome</keyword>
<dbReference type="Proteomes" id="UP000006564">
    <property type="component" value="Chromosome 3"/>
</dbReference>
<dbReference type="Pfam" id="PF07287">
    <property type="entry name" value="AtuA"/>
    <property type="match status" value="2"/>
</dbReference>
<dbReference type="RefSeq" id="XP_023090441.1">
    <property type="nucleotide sequence ID" value="XM_023235419.1"/>
</dbReference>
<feature type="domain" description="AtuA-like ferredoxin-fold" evidence="2">
    <location>
        <begin position="253"/>
        <end position="349"/>
    </location>
</feature>